<evidence type="ECO:0000256" key="1">
    <source>
        <dbReference type="SAM" id="MobiDB-lite"/>
    </source>
</evidence>
<organism evidence="2 3">
    <name type="scientific">Actinomyces lilanjuaniae</name>
    <dbReference type="NCBI Taxonomy" id="2321394"/>
    <lineage>
        <taxon>Bacteria</taxon>
        <taxon>Bacillati</taxon>
        <taxon>Actinomycetota</taxon>
        <taxon>Actinomycetes</taxon>
        <taxon>Actinomycetales</taxon>
        <taxon>Actinomycetaceae</taxon>
        <taxon>Actinomyces</taxon>
    </lineage>
</organism>
<accession>A0ABM6Z4I6</accession>
<feature type="compositionally biased region" description="Basic and acidic residues" evidence="1">
    <location>
        <begin position="59"/>
        <end position="68"/>
    </location>
</feature>
<reference evidence="2 3" key="1">
    <citation type="submission" date="2018-09" db="EMBL/GenBank/DDBJ databases">
        <authorList>
            <person name="Li J."/>
        </authorList>
    </citation>
    <scope>NUCLEOTIDE SEQUENCE [LARGE SCALE GENOMIC DNA]</scope>
    <source>
        <strain evidence="2 3">2129</strain>
    </source>
</reference>
<feature type="region of interest" description="Disordered" evidence="1">
    <location>
        <begin position="34"/>
        <end position="87"/>
    </location>
</feature>
<keyword evidence="3" id="KW-1185">Reference proteome</keyword>
<protein>
    <recommendedName>
        <fullName evidence="4">Resolvase/invertase-type recombinase catalytic domain-containing protein</fullName>
    </recommendedName>
</protein>
<proteinExistence type="predicted"/>
<evidence type="ECO:0000313" key="3">
    <source>
        <dbReference type="Proteomes" id="UP000273001"/>
    </source>
</evidence>
<sequence>MFATLLRQEERGEQTLDRMYQTISSLEVFATEQDAPHGARPALGGRRGLQRGHGLNQGLHEHLDDTVRRNQHRGRLRYQASCHRQTV</sequence>
<dbReference type="Proteomes" id="UP000273001">
    <property type="component" value="Chromosome"/>
</dbReference>
<evidence type="ECO:0000313" key="2">
    <source>
        <dbReference type="EMBL" id="AYD89847.1"/>
    </source>
</evidence>
<evidence type="ECO:0008006" key="4">
    <source>
        <dbReference type="Google" id="ProtNLM"/>
    </source>
</evidence>
<dbReference type="EMBL" id="CP032514">
    <property type="protein sequence ID" value="AYD89847.1"/>
    <property type="molecule type" value="Genomic_DNA"/>
</dbReference>
<gene>
    <name evidence="2" type="ORF">D5R93_07035</name>
</gene>
<name>A0ABM6Z4I6_9ACTO</name>